<dbReference type="InterPro" id="IPR016024">
    <property type="entry name" value="ARM-type_fold"/>
</dbReference>
<feature type="region of interest" description="Disordered" evidence="6">
    <location>
        <begin position="629"/>
        <end position="684"/>
    </location>
</feature>
<dbReference type="InterPro" id="IPR012295">
    <property type="entry name" value="TBP_dom_sf"/>
</dbReference>
<dbReference type="GO" id="GO:0016192">
    <property type="term" value="P:vesicle-mediated transport"/>
    <property type="evidence" value="ECO:0007669"/>
    <property type="project" value="InterPro"/>
</dbReference>
<feature type="region of interest" description="Disordered" evidence="6">
    <location>
        <begin position="707"/>
        <end position="749"/>
    </location>
</feature>
<protein>
    <recommendedName>
        <fullName evidence="10">Beta-adaptin appendage C-terminal subdomain domain-containing protein</fullName>
    </recommendedName>
</protein>
<sequence length="885" mass="95481">MSAKITSGKPRGEIGELTASLQSLCTMGKRSDQELRAQKREVFKKVVHYLTIGMDMSTLFASMTSCANLSPDDMVLKKMLYLYITHYATQAPDLALMTINQLHKDCVDQDPMVRGLALRSLCSLRVANYMEYVVSPVTSGLEDRNPYVRRTAVMGVLKLYHIDSDTVRNTGLLEQVQGMLHTELDSQVLGNCLAVMIEVKGAKKIVDKILLYNLLNRIKEFSDWSQCQVIELAAAYEPASEAEVYDMLNALEDRLTVPNSAVVLATTKAFLHFTLGMPAIHQQVLERLREPLKSLISRDDPATAYAVLAHVLLLAKRAPIIFENEHAAFYCRAHDPWYIKRIKMEILSEIAVTSNVYDIVTELTEYTRDVVHPNMAREAVKAVGRIALQVPDMGGIVERLLLFLDSHCEDVVAETLVQMKDLLRRYPDMAEVCISQVHWQDALTPAMLGGADAKAAAVWIIGQFGQHVSDAPYLLEPLVQGFATEDVRVRHALLTATAQLFFKRPPECHKLLGAALRAGVADSLQDVRDRSLFYIRLLQANIAEATRIISPPLLAVTNFSEALSPEMKEQVFKEFNSFSVIFQAPSSTFLDEQPGYHTLDDESAAKEGAAPGVLIDNSTNLLADLDEEARPSPAAAGNSSTPSGSARPANGGPLDLDSLLMGDGGASNSVQAAHTAAPPAAAQSGGGGLLDFGGGAMEGGLGLGGGTASSGGKGSSGGGMEDLLGGLGGDAHPAQTGGQRGADVGAPGPVLVLRPQGTLSPTDFMTMWTSLPVAHSKASMLNPETVAALVANNHQDFTAHMQQAYIINLASGGSHPSYKYFFYGMSQSHGAFLVEFTVDATKLSAVTTIKAQHQQAGSSVLAQESASLVEQFAELWGNCLMGFFR</sequence>
<organism evidence="9">
    <name type="scientific">Dunaliella tertiolecta</name>
    <name type="common">Green alga</name>
    <dbReference type="NCBI Taxonomy" id="3047"/>
    <lineage>
        <taxon>Eukaryota</taxon>
        <taxon>Viridiplantae</taxon>
        <taxon>Chlorophyta</taxon>
        <taxon>core chlorophytes</taxon>
        <taxon>Chlorophyceae</taxon>
        <taxon>CS clade</taxon>
        <taxon>Chlamydomonadales</taxon>
        <taxon>Dunaliellaceae</taxon>
        <taxon>Dunaliella</taxon>
    </lineage>
</organism>
<dbReference type="InterPro" id="IPR015151">
    <property type="entry name" value="B-adaptin_app_sub_C"/>
</dbReference>
<dbReference type="GO" id="GO:0030131">
    <property type="term" value="C:clathrin adaptor complex"/>
    <property type="evidence" value="ECO:0007669"/>
    <property type="project" value="InterPro"/>
</dbReference>
<dbReference type="PANTHER" id="PTHR11134">
    <property type="entry name" value="ADAPTOR COMPLEX SUBUNIT BETA FAMILY MEMBER"/>
    <property type="match status" value="1"/>
</dbReference>
<dbReference type="InterPro" id="IPR002553">
    <property type="entry name" value="Clathrin/coatomer_adapt-like_N"/>
</dbReference>
<evidence type="ECO:0000313" key="9">
    <source>
        <dbReference type="EMBL" id="CAE0485023.1"/>
    </source>
</evidence>
<feature type="domain" description="Clathrin/coatomer adaptor adaptin-like N-terminal" evidence="7">
    <location>
        <begin position="34"/>
        <end position="539"/>
    </location>
</feature>
<evidence type="ECO:0000256" key="4">
    <source>
        <dbReference type="ARBA" id="ARBA00022927"/>
    </source>
</evidence>
<dbReference type="GO" id="GO:0012505">
    <property type="term" value="C:endomembrane system"/>
    <property type="evidence" value="ECO:0007669"/>
    <property type="project" value="UniProtKB-SubCell"/>
</dbReference>
<gene>
    <name evidence="9" type="ORF">DTER00134_LOCUS62</name>
</gene>
<feature type="compositionally biased region" description="Low complexity" evidence="6">
    <location>
        <begin position="672"/>
        <end position="682"/>
    </location>
</feature>
<proteinExistence type="inferred from homology"/>
<feature type="compositionally biased region" description="Low complexity" evidence="6">
    <location>
        <begin position="651"/>
        <end position="661"/>
    </location>
</feature>
<evidence type="ECO:0000259" key="8">
    <source>
        <dbReference type="Pfam" id="PF09066"/>
    </source>
</evidence>
<evidence type="ECO:0000256" key="3">
    <source>
        <dbReference type="ARBA" id="ARBA00022448"/>
    </source>
</evidence>
<evidence type="ECO:0000256" key="5">
    <source>
        <dbReference type="ARBA" id="ARBA00023136"/>
    </source>
</evidence>
<keyword evidence="5" id="KW-0472">Membrane</keyword>
<comment type="similarity">
    <text evidence="2">Belongs to the adaptor complexes large subunit family.</text>
</comment>
<evidence type="ECO:0000256" key="6">
    <source>
        <dbReference type="SAM" id="MobiDB-lite"/>
    </source>
</evidence>
<reference evidence="9" key="1">
    <citation type="submission" date="2021-01" db="EMBL/GenBank/DDBJ databases">
        <authorList>
            <person name="Corre E."/>
            <person name="Pelletier E."/>
            <person name="Niang G."/>
            <person name="Scheremetjew M."/>
            <person name="Finn R."/>
            <person name="Kale V."/>
            <person name="Holt S."/>
            <person name="Cochrane G."/>
            <person name="Meng A."/>
            <person name="Brown T."/>
            <person name="Cohen L."/>
        </authorList>
    </citation>
    <scope>NUCLEOTIDE SEQUENCE</scope>
    <source>
        <strain evidence="9">CCMP1320</strain>
    </source>
</reference>
<dbReference type="Pfam" id="PF01602">
    <property type="entry name" value="Adaptin_N"/>
    <property type="match status" value="1"/>
</dbReference>
<keyword evidence="3" id="KW-0813">Transport</keyword>
<feature type="domain" description="Beta-adaptin appendage C-terminal subdomain" evidence="8">
    <location>
        <begin position="755"/>
        <end position="860"/>
    </location>
</feature>
<dbReference type="GO" id="GO:0030276">
    <property type="term" value="F:clathrin binding"/>
    <property type="evidence" value="ECO:0007669"/>
    <property type="project" value="InterPro"/>
</dbReference>
<dbReference type="Pfam" id="PF09066">
    <property type="entry name" value="B2-adapt-app_C"/>
    <property type="match status" value="1"/>
</dbReference>
<dbReference type="InterPro" id="IPR011989">
    <property type="entry name" value="ARM-like"/>
</dbReference>
<dbReference type="Gene3D" id="1.25.10.10">
    <property type="entry name" value="Leucine-rich Repeat Variant"/>
    <property type="match status" value="1"/>
</dbReference>
<evidence type="ECO:0008006" key="10">
    <source>
        <dbReference type="Google" id="ProtNLM"/>
    </source>
</evidence>
<name>A0A7S3QK27_DUNTE</name>
<dbReference type="InterPro" id="IPR026739">
    <property type="entry name" value="AP_beta"/>
</dbReference>
<comment type="subcellular location">
    <subcellularLocation>
        <location evidence="1">Endomembrane system</location>
    </subcellularLocation>
</comment>
<evidence type="ECO:0000256" key="2">
    <source>
        <dbReference type="ARBA" id="ARBA00006613"/>
    </source>
</evidence>
<evidence type="ECO:0000259" key="7">
    <source>
        <dbReference type="Pfam" id="PF01602"/>
    </source>
</evidence>
<dbReference type="AlphaFoldDB" id="A0A7S3QK27"/>
<accession>A0A7S3QK27</accession>
<feature type="compositionally biased region" description="Gly residues" evidence="6">
    <location>
        <begin position="707"/>
        <end position="729"/>
    </location>
</feature>
<dbReference type="SUPFAM" id="SSF48371">
    <property type="entry name" value="ARM repeat"/>
    <property type="match status" value="1"/>
</dbReference>
<dbReference type="Gene3D" id="3.30.310.10">
    <property type="entry name" value="TATA-Binding Protein"/>
    <property type="match status" value="1"/>
</dbReference>
<keyword evidence="4" id="KW-0653">Protein transport</keyword>
<evidence type="ECO:0000256" key="1">
    <source>
        <dbReference type="ARBA" id="ARBA00004308"/>
    </source>
</evidence>
<dbReference type="EMBL" id="HBIP01000132">
    <property type="protein sequence ID" value="CAE0485023.1"/>
    <property type="molecule type" value="Transcribed_RNA"/>
</dbReference>
<dbReference type="GO" id="GO:0006886">
    <property type="term" value="P:intracellular protein transport"/>
    <property type="evidence" value="ECO:0007669"/>
    <property type="project" value="InterPro"/>
</dbReference>
<dbReference type="FunFam" id="1.25.10.10:FF:000113">
    <property type="entry name" value="Beta-adaptin-like protein A"/>
    <property type="match status" value="1"/>
</dbReference>